<feature type="domain" description="Peptidase M28" evidence="1">
    <location>
        <begin position="124"/>
        <end position="339"/>
    </location>
</feature>
<proteinExistence type="predicted"/>
<dbReference type="Pfam" id="PF04389">
    <property type="entry name" value="Peptidase_M28"/>
    <property type="match status" value="1"/>
</dbReference>
<reference evidence="2 3" key="1">
    <citation type="submission" date="2019-06" db="EMBL/GenBank/DDBJ databases">
        <title>Sequencing the genomes of 1000 actinobacteria strains.</title>
        <authorList>
            <person name="Klenk H.-P."/>
        </authorList>
    </citation>
    <scope>NUCLEOTIDE SEQUENCE [LARGE SCALE GENOMIC DNA]</scope>
    <source>
        <strain evidence="2 3">DSM 45511</strain>
    </source>
</reference>
<comment type="caution">
    <text evidence="2">The sequence shown here is derived from an EMBL/GenBank/DDBJ whole genome shotgun (WGS) entry which is preliminary data.</text>
</comment>
<name>A0A543GEQ7_9PSEU</name>
<organism evidence="2 3">
    <name type="scientific">Pseudonocardia cypriaca</name>
    <dbReference type="NCBI Taxonomy" id="882449"/>
    <lineage>
        <taxon>Bacteria</taxon>
        <taxon>Bacillati</taxon>
        <taxon>Actinomycetota</taxon>
        <taxon>Actinomycetes</taxon>
        <taxon>Pseudonocardiales</taxon>
        <taxon>Pseudonocardiaceae</taxon>
        <taxon>Pseudonocardia</taxon>
    </lineage>
</organism>
<evidence type="ECO:0000313" key="2">
    <source>
        <dbReference type="EMBL" id="TQM44562.1"/>
    </source>
</evidence>
<gene>
    <name evidence="2" type="ORF">FB388_1933</name>
</gene>
<dbReference type="Proteomes" id="UP000319818">
    <property type="component" value="Unassembled WGS sequence"/>
</dbReference>
<keyword evidence="2" id="KW-0378">Hydrolase</keyword>
<dbReference type="InterPro" id="IPR045175">
    <property type="entry name" value="M28_fam"/>
</dbReference>
<dbReference type="PROSITE" id="PS51257">
    <property type="entry name" value="PROKAR_LIPOPROTEIN"/>
    <property type="match status" value="1"/>
</dbReference>
<dbReference type="PANTHER" id="PTHR12147:SF26">
    <property type="entry name" value="PEPTIDASE M28 DOMAIN-CONTAINING PROTEIN"/>
    <property type="match status" value="1"/>
</dbReference>
<dbReference type="InterPro" id="IPR007484">
    <property type="entry name" value="Peptidase_M28"/>
</dbReference>
<sequence>MRLDVVRGSAHRCGVVHLLAAAVLFAGCTSPRPAGPDASAQVPAVAGAFRSQLVEEVTGTGALVHLEALQRIADAHDGNRATPGPGYDASVDYVAGVLRDAGFDVSTPSFVLHSDDGERATVRNVVAQTRTGDPQQVVMAGAHLDSVPEGPGINDNASGVAALLEAAIRMGGSPPVPNTVRLAFWAAEERNLDGSVAYVDSLPRSDHGAIALYLNLDMLASPNAGYFVQGGHGDDESETGPEGSEVVGRMLVEELAATGVTAELARFENDGSDYEAFIEEGIPTGGVYSGDSGVKTSQQAERWGGRAGAVFDPCYHTACDRAAGIHPGALDNFSDAIAGTVARFAESTETIAR</sequence>
<keyword evidence="2" id="KW-0031">Aminopeptidase</keyword>
<dbReference type="Gene3D" id="3.40.630.10">
    <property type="entry name" value="Zn peptidases"/>
    <property type="match status" value="1"/>
</dbReference>
<evidence type="ECO:0000259" key="1">
    <source>
        <dbReference type="Pfam" id="PF04389"/>
    </source>
</evidence>
<dbReference type="AlphaFoldDB" id="A0A543GEQ7"/>
<dbReference type="GO" id="GO:0004177">
    <property type="term" value="F:aminopeptidase activity"/>
    <property type="evidence" value="ECO:0007669"/>
    <property type="project" value="UniProtKB-KW"/>
</dbReference>
<dbReference type="GO" id="GO:0006508">
    <property type="term" value="P:proteolysis"/>
    <property type="evidence" value="ECO:0007669"/>
    <property type="project" value="InterPro"/>
</dbReference>
<dbReference type="PANTHER" id="PTHR12147">
    <property type="entry name" value="METALLOPEPTIDASE M28 FAMILY MEMBER"/>
    <property type="match status" value="1"/>
</dbReference>
<dbReference type="GO" id="GO:0008235">
    <property type="term" value="F:metalloexopeptidase activity"/>
    <property type="evidence" value="ECO:0007669"/>
    <property type="project" value="InterPro"/>
</dbReference>
<protein>
    <submittedName>
        <fullName evidence="2">Aminopeptidase S</fullName>
    </submittedName>
</protein>
<keyword evidence="2" id="KW-0645">Protease</keyword>
<accession>A0A543GEQ7</accession>
<keyword evidence="3" id="KW-1185">Reference proteome</keyword>
<dbReference type="SUPFAM" id="SSF53187">
    <property type="entry name" value="Zn-dependent exopeptidases"/>
    <property type="match status" value="1"/>
</dbReference>
<evidence type="ECO:0000313" key="3">
    <source>
        <dbReference type="Proteomes" id="UP000319818"/>
    </source>
</evidence>
<dbReference type="EMBL" id="VFPH01000001">
    <property type="protein sequence ID" value="TQM44562.1"/>
    <property type="molecule type" value="Genomic_DNA"/>
</dbReference>